<feature type="region of interest" description="Disordered" evidence="1">
    <location>
        <begin position="496"/>
        <end position="543"/>
    </location>
</feature>
<evidence type="ECO:0000313" key="3">
    <source>
        <dbReference type="Proteomes" id="UP001214441"/>
    </source>
</evidence>
<evidence type="ECO:0000313" key="2">
    <source>
        <dbReference type="EMBL" id="MDJ1130944.1"/>
    </source>
</evidence>
<dbReference type="RefSeq" id="WP_274042160.1">
    <property type="nucleotide sequence ID" value="NZ_JANCPR020000003.1"/>
</dbReference>
<proteinExistence type="predicted"/>
<feature type="region of interest" description="Disordered" evidence="1">
    <location>
        <begin position="894"/>
        <end position="933"/>
    </location>
</feature>
<comment type="caution">
    <text evidence="2">The sequence shown here is derived from an EMBL/GenBank/DDBJ whole genome shotgun (WGS) entry which is preliminary data.</text>
</comment>
<dbReference type="EMBL" id="JANCPR020000003">
    <property type="protein sequence ID" value="MDJ1130944.1"/>
    <property type="molecule type" value="Genomic_DNA"/>
</dbReference>
<organism evidence="2 3">
    <name type="scientific">Streptomyces iconiensis</name>
    <dbReference type="NCBI Taxonomy" id="1384038"/>
    <lineage>
        <taxon>Bacteria</taxon>
        <taxon>Bacillati</taxon>
        <taxon>Actinomycetota</taxon>
        <taxon>Actinomycetes</taxon>
        <taxon>Kitasatosporales</taxon>
        <taxon>Streptomycetaceae</taxon>
        <taxon>Streptomyces</taxon>
    </lineage>
</organism>
<protein>
    <submittedName>
        <fullName evidence="2">Lantibiotic dehydratase</fullName>
    </submittedName>
</protein>
<sequence>MTGGAEVTAERDGGWLGGTALVRLAGVPVRMWEGAGNQALFARAAELAGLRGEQRELAAALSDRLGAEAVPDGRLSTAERRAVLALRRRLFAGDVPAPGSAGLAPTGRLRALHPELAADLAQLAASAAVLRTAQHAFARQVAAERDRVCLLALDLVHSSAVLRSFVDSVSPRLVPDTERRLARGASWTDKPLRKAGAALWRAIGRSAMKTTPRGWTGQLSAVPVEAPYGYAEAAHGQHGAERAGEPLLVGATVGDLAAQAVENVHLLAAGHAALDPAKLSPETPVALTPLLFRTADAAAGTPQLRCAVVDPAAPTTLRHLTLRRTQVLDAVLTVLADGPRTLAETERLLAARTPLGNGGQEAAPRTAVLRGLLGHLLRLGVLQVCGSPRGRLLPWTGPERVRAWRRTPQLVPDSADPAAWYVDSYRTCAATVPAGAVDRVARGVRLAARVHALCEPHAATGTSTAGTRARWDQLPGAALIGESPLPLGDLVSALLPPEESEEGASPSRGRPDGSASHDPSRGQAVGSASRDRAGGPVRHAGWRPAGVPGSGYARLLAHLAAHLDEDHVDLGPGLLDALGAPPAETALPAWPLDCLLRPLCRQDGAGKQPVAVLESVSPAGMVDARFAEALDALYGTYGNVSAYRAFLAAVERESGARFLELLVPPLAARAANAVRRPVTTSWCTGDPNTELYYGRTVVAETARSAPRGALRTGAGAAGPAVRHVPLDRVTLRRSGGSLIAEVDGVRVLPVVHATRTAVPPWDTVQRLLRVAGHPGTGYVFRLDGLAAAFPRAARVPRVTVGGDLVVSPAQWRVPRARMWRPEAPEEAKVIALASLRRAYGLPRFCFARATPEGKPVPVDLESLPAVHLLERLYGGTSDTGPLLEEALPGPHELLLRDGRNGRAADGVRTGAEGRDGQAGKGGSAPTGTEPGTGAGLAAQVLLRMPHDRATGELAARAAAALGGTTDLPGAHAAAARATGVDPTH</sequence>
<reference evidence="2 3" key="1">
    <citation type="submission" date="2023-05" db="EMBL/GenBank/DDBJ databases">
        <title>Streptantibioticus silvisoli sp. nov., acidotolerant actinomycetes 1 from pine litter.</title>
        <authorList>
            <person name="Swiecimska M."/>
            <person name="Golinska P."/>
            <person name="Sangal V."/>
            <person name="Wachnowicz B."/>
            <person name="Goodfellow M."/>
        </authorList>
    </citation>
    <scope>NUCLEOTIDE SEQUENCE [LARGE SCALE GENOMIC DNA]</scope>
    <source>
        <strain evidence="2 3">DSM 42109</strain>
    </source>
</reference>
<feature type="compositionally biased region" description="Gly residues" evidence="1">
    <location>
        <begin position="918"/>
        <end position="933"/>
    </location>
</feature>
<evidence type="ECO:0000256" key="1">
    <source>
        <dbReference type="SAM" id="MobiDB-lite"/>
    </source>
</evidence>
<dbReference type="Proteomes" id="UP001214441">
    <property type="component" value="Unassembled WGS sequence"/>
</dbReference>
<keyword evidence="3" id="KW-1185">Reference proteome</keyword>
<feature type="compositionally biased region" description="Low complexity" evidence="1">
    <location>
        <begin position="496"/>
        <end position="508"/>
    </location>
</feature>
<gene>
    <name evidence="2" type="ORF">NMN56_003055</name>
</gene>
<accession>A0ABT6ZQ64</accession>
<name>A0ABT6ZQ64_9ACTN</name>